<keyword evidence="2" id="KW-1185">Reference proteome</keyword>
<dbReference type="GeneID" id="301686118"/>
<organism evidence="1 2">
    <name type="scientific">Limnospira platensis NIES-46</name>
    <dbReference type="NCBI Taxonomy" id="1236695"/>
    <lineage>
        <taxon>Bacteria</taxon>
        <taxon>Bacillati</taxon>
        <taxon>Cyanobacteriota</taxon>
        <taxon>Cyanophyceae</taxon>
        <taxon>Oscillatoriophycideae</taxon>
        <taxon>Oscillatoriales</taxon>
        <taxon>Sirenicapillariaceae</taxon>
        <taxon>Limnospira</taxon>
    </lineage>
</organism>
<comment type="caution">
    <text evidence="1">The sequence shown here is derived from an EMBL/GenBank/DDBJ whole genome shotgun (WGS) entry which is preliminary data.</text>
</comment>
<evidence type="ECO:0000313" key="1">
    <source>
        <dbReference type="EMBL" id="GCE95550.1"/>
    </source>
</evidence>
<sequence length="44" mass="4953">MVTLVPDVIPVWGKDGYGDRMVELNFWEPILSVVSPIYDTTIEG</sequence>
<dbReference type="EMBL" id="BIMW01000139">
    <property type="protein sequence ID" value="GCE95550.1"/>
    <property type="molecule type" value="Genomic_DNA"/>
</dbReference>
<evidence type="ECO:0000313" key="2">
    <source>
        <dbReference type="Proteomes" id="UP000326169"/>
    </source>
</evidence>
<reference evidence="1 2" key="1">
    <citation type="journal article" date="2019" name="J Genomics">
        <title>The Draft Genome of a Hydrogen-producing Cyanobacterium, Arthrospira platensis NIES-46.</title>
        <authorList>
            <person name="Suzuki S."/>
            <person name="Yamaguchi H."/>
            <person name="Kawachi M."/>
        </authorList>
    </citation>
    <scope>NUCLEOTIDE SEQUENCE [LARGE SCALE GENOMIC DNA]</scope>
    <source>
        <strain evidence="1 2">NIES-46</strain>
    </source>
</reference>
<gene>
    <name evidence="1" type="primary">gyrA_3</name>
    <name evidence="1" type="ORF">NIES46_36160</name>
</gene>
<dbReference type="RefSeq" id="WP_286131360.1">
    <property type="nucleotide sequence ID" value="NZ_BIMW01000139.1"/>
</dbReference>
<dbReference type="Proteomes" id="UP000326169">
    <property type="component" value="Unassembled WGS sequence"/>
</dbReference>
<accession>A0A5M3TC06</accession>
<protein>
    <submittedName>
        <fullName evidence="1">DNA gyrase A subunit</fullName>
    </submittedName>
</protein>
<proteinExistence type="predicted"/>
<name>A0A5M3TC06_LIMPL</name>